<accession>A0A679J8I6</accession>
<dbReference type="RefSeq" id="WP_339091104.1">
    <property type="nucleotide sequence ID" value="NZ_LR743507.1"/>
</dbReference>
<sequence length="1015" mass="109433">MPTFIAPVVAWATGLSVTSAVVVGISYAITLVGTIALSSYQKRKAERVARAQFDAAQVDRLVNYPGTTMPRELVLGRVRKGGHAFYKTSIGQYKELFVLCIAMAGHEIDGYEQIYLNDQPVDVNEVGQVTSAPYGRPATISAEQSVPFGADTITLDRDPIAGSVSAIESPVGQIGGHPVECTVSGRVVTIINQLPGWTVKVHYQYEGFNSFVRILKHLGSPDQAADGELMVMQPGVWTADHRARGVAYLVCHFAYNDGALPSGIPTVTAVLRGAKMLDTRTGPTQFSENPALMMRHVMQLPQFGKRTSFTPAEDTRIIAAANACDDTIDYIPGTVVRMYRAAIVIPFGTATRDVLDDLAQAMGGEWAYAAGELFVRAGVYQLPVMTLTERDLATVQRNGDGSISQNPNALNPHRPRNEKFNTVAIRIWDQAANYIETTITPFRADALVAADGAELSQEVQMPAVFYAGQAFHIAGIMLRDSRDPMTVTLSFKMSAYPLELFDGVLLDLPRYGFSNKEFRILSRTFVPDGRIVLMLKETTAAIFTWGAGFLPGGLAPNSNLPQPWDIHPPAILSVSSGEDELIVQGDGTILNGVRVTWSPILDASILNGGAVELEHRVLPDGEWIRETAPGDATGLKFSGVADLAVILIRARTRNGITVSDWSPQLMHQVIGKTEPPPNVENLSIAGTVLSWSLSRRVPDLAGFVFRFHYTQNQDWNSAAPLHQGLVTESPWEPEMRPGGLVTIMVKAQDTSGNQSFLPGVVVMNLGDPPIANVVEEWDYKALGWPAAAGEQSGWTLVSGDPTADPLDSFYGSDNQAFYGGDTAPFYKAESYAEMVYVTTPLPIGSALAGSKMTVVADVQGIDLRIEYRLAGPGAFYGPDEDSFYGPDSEPFYGPPGDWMPWPGQIVVANDVYQFRVTLGAGATRGILQGLVVTVDAPDIEENIDNLAISAAGTVIPYNELFSVIKNIQATLQVNGSGAVTIRIDKTNPMAPVIWAYNAAGAAVAGATADITLKGY</sequence>
<reference evidence="2" key="1">
    <citation type="submission" date="2019-12" db="EMBL/GenBank/DDBJ databases">
        <authorList>
            <person name="Cremers G."/>
        </authorList>
    </citation>
    <scope>NUCLEOTIDE SEQUENCE</scope>
    <source>
        <strain evidence="2">Vvax</strain>
    </source>
</reference>
<dbReference type="InterPro" id="IPR032876">
    <property type="entry name" value="J_dom"/>
</dbReference>
<protein>
    <recommendedName>
        <fullName evidence="1">Tip attachment protein J domain-containing protein</fullName>
    </recommendedName>
</protein>
<evidence type="ECO:0000259" key="1">
    <source>
        <dbReference type="Pfam" id="PF13550"/>
    </source>
</evidence>
<dbReference type="AlphaFoldDB" id="A0A679J8I6"/>
<organism evidence="2">
    <name type="scientific">Variovorax paradoxus</name>
    <dbReference type="NCBI Taxonomy" id="34073"/>
    <lineage>
        <taxon>Bacteria</taxon>
        <taxon>Pseudomonadati</taxon>
        <taxon>Pseudomonadota</taxon>
        <taxon>Betaproteobacteria</taxon>
        <taxon>Burkholderiales</taxon>
        <taxon>Comamonadaceae</taxon>
        <taxon>Variovorax</taxon>
    </lineage>
</organism>
<dbReference type="EMBL" id="LR743507">
    <property type="protein sequence ID" value="CAA2105990.1"/>
    <property type="molecule type" value="Genomic_DNA"/>
</dbReference>
<dbReference type="Pfam" id="PF13550">
    <property type="entry name" value="Phage-tail_3"/>
    <property type="match status" value="1"/>
</dbReference>
<evidence type="ECO:0000313" key="2">
    <source>
        <dbReference type="EMBL" id="CAA2105990.1"/>
    </source>
</evidence>
<feature type="domain" description="Tip attachment protein J" evidence="1">
    <location>
        <begin position="349"/>
        <end position="509"/>
    </location>
</feature>
<name>A0A679J8I6_VARPD</name>
<proteinExistence type="predicted"/>
<gene>
    <name evidence="2" type="ORF">VVAX_03526</name>
</gene>